<evidence type="ECO:0000313" key="2">
    <source>
        <dbReference type="Proteomes" id="UP001203761"/>
    </source>
</evidence>
<sequence>MSTEVRLVTGRLSEVELAAIAVAVSAMAAASRAEAEERALAESYGAGGEGWSDAVHRMPRTHALRQQASESAWMYSDR</sequence>
<dbReference type="Pfam" id="PF13822">
    <property type="entry name" value="ACC_epsilon"/>
    <property type="match status" value="1"/>
</dbReference>
<keyword evidence="2" id="KW-1185">Reference proteome</keyword>
<gene>
    <name evidence="1" type="ORF">Bequi_12820</name>
</gene>
<evidence type="ECO:0000313" key="1">
    <source>
        <dbReference type="EMBL" id="MCL6424250.1"/>
    </source>
</evidence>
<dbReference type="RefSeq" id="WP_249738332.1">
    <property type="nucleotide sequence ID" value="NZ_JAKNCJ010000010.1"/>
</dbReference>
<dbReference type="EMBL" id="JAKNCJ010000010">
    <property type="protein sequence ID" value="MCL6424250.1"/>
    <property type="molecule type" value="Genomic_DNA"/>
</dbReference>
<dbReference type="Proteomes" id="UP001203761">
    <property type="component" value="Unassembled WGS sequence"/>
</dbReference>
<comment type="caution">
    <text evidence="1">The sequence shown here is derived from an EMBL/GenBank/DDBJ whole genome shotgun (WGS) entry which is preliminary data.</text>
</comment>
<reference evidence="1" key="1">
    <citation type="submission" date="2022-02" db="EMBL/GenBank/DDBJ databases">
        <authorList>
            <person name="Lee M."/>
            <person name="Kim S.-J."/>
            <person name="Jung M.-Y."/>
        </authorList>
    </citation>
    <scope>NUCLEOTIDE SEQUENCE</scope>
    <source>
        <strain evidence="1">JHP9</strain>
    </source>
</reference>
<protein>
    <recommendedName>
        <fullName evidence="3">Acyl-CoA carboxylase subunit epsilon</fullName>
    </recommendedName>
</protein>
<organism evidence="1 2">
    <name type="scientific">Brachybacterium equifaecis</name>
    <dbReference type="NCBI Taxonomy" id="2910770"/>
    <lineage>
        <taxon>Bacteria</taxon>
        <taxon>Bacillati</taxon>
        <taxon>Actinomycetota</taxon>
        <taxon>Actinomycetes</taxon>
        <taxon>Micrococcales</taxon>
        <taxon>Dermabacteraceae</taxon>
        <taxon>Brachybacterium</taxon>
    </lineage>
</organism>
<evidence type="ECO:0008006" key="3">
    <source>
        <dbReference type="Google" id="ProtNLM"/>
    </source>
</evidence>
<proteinExistence type="predicted"/>
<name>A0ABT0R3B6_9MICO</name>
<accession>A0ABT0R3B6</accession>
<dbReference type="InterPro" id="IPR032716">
    <property type="entry name" value="ACC_epsilon"/>
</dbReference>